<dbReference type="InterPro" id="IPR011711">
    <property type="entry name" value="GntR_C"/>
</dbReference>
<dbReference type="Pfam" id="PF00392">
    <property type="entry name" value="GntR"/>
    <property type="match status" value="1"/>
</dbReference>
<organism evidence="5 6">
    <name type="scientific">Streptomyces oryzae</name>
    <dbReference type="NCBI Taxonomy" id="1434886"/>
    <lineage>
        <taxon>Bacteria</taxon>
        <taxon>Bacillati</taxon>
        <taxon>Actinomycetota</taxon>
        <taxon>Actinomycetes</taxon>
        <taxon>Kitasatosporales</taxon>
        <taxon>Streptomycetaceae</taxon>
        <taxon>Streptomyces</taxon>
    </lineage>
</organism>
<dbReference type="SUPFAM" id="SSF48008">
    <property type="entry name" value="GntR ligand-binding domain-like"/>
    <property type="match status" value="1"/>
</dbReference>
<evidence type="ECO:0000259" key="4">
    <source>
        <dbReference type="PROSITE" id="PS50949"/>
    </source>
</evidence>
<sequence length="248" mass="27044">MGRVIKRSTLRSQIATALRDEILAGRLATGRDFTVKEIAEQYGVSATPVREALVDLAAQGLLDVEQHRGFRVHEFTLADYRAMCEARQLVVDGVFQGIETDQEHAGGSPASSAPSPLSAGMSVARRALGGLGPEVLASVRRRADAAERAARAGDLDVLIAYDLRFWRELSGLLGNPYVCDFLDRLRVQCWVFAVPVLRRYSSLRGRLWSGHNALLDAVEAGDARAAREVMATYHQHALAQVGAEEPHA</sequence>
<evidence type="ECO:0000256" key="1">
    <source>
        <dbReference type="ARBA" id="ARBA00023015"/>
    </source>
</evidence>
<evidence type="ECO:0000313" key="6">
    <source>
        <dbReference type="Proteomes" id="UP001519064"/>
    </source>
</evidence>
<dbReference type="CDD" id="cd07377">
    <property type="entry name" value="WHTH_GntR"/>
    <property type="match status" value="1"/>
</dbReference>
<dbReference type="Gene3D" id="1.10.10.10">
    <property type="entry name" value="Winged helix-like DNA-binding domain superfamily/Winged helix DNA-binding domain"/>
    <property type="match status" value="1"/>
</dbReference>
<dbReference type="PANTHER" id="PTHR43537">
    <property type="entry name" value="TRANSCRIPTIONAL REGULATOR, GNTR FAMILY"/>
    <property type="match status" value="1"/>
</dbReference>
<dbReference type="SMART" id="SM00345">
    <property type="entry name" value="HTH_GNTR"/>
    <property type="match status" value="1"/>
</dbReference>
<dbReference type="PROSITE" id="PS50949">
    <property type="entry name" value="HTH_GNTR"/>
    <property type="match status" value="1"/>
</dbReference>
<dbReference type="SUPFAM" id="SSF46785">
    <property type="entry name" value="Winged helix' DNA-binding domain"/>
    <property type="match status" value="1"/>
</dbReference>
<keyword evidence="3" id="KW-0804">Transcription</keyword>
<dbReference type="PANTHER" id="PTHR43537:SF45">
    <property type="entry name" value="GNTR FAMILY REGULATORY PROTEIN"/>
    <property type="match status" value="1"/>
</dbReference>
<keyword evidence="1" id="KW-0805">Transcription regulation</keyword>
<keyword evidence="2" id="KW-0238">DNA-binding</keyword>
<evidence type="ECO:0000256" key="3">
    <source>
        <dbReference type="ARBA" id="ARBA00023163"/>
    </source>
</evidence>
<dbReference type="Pfam" id="PF07729">
    <property type="entry name" value="FCD"/>
    <property type="match status" value="1"/>
</dbReference>
<dbReference type="InterPro" id="IPR000524">
    <property type="entry name" value="Tscrpt_reg_HTH_GntR"/>
</dbReference>
<name>A0ABS3X5F2_9ACTN</name>
<accession>A0ABS3X5F2</accession>
<evidence type="ECO:0000256" key="2">
    <source>
        <dbReference type="ARBA" id="ARBA00023125"/>
    </source>
</evidence>
<dbReference type="InterPro" id="IPR008920">
    <property type="entry name" value="TF_FadR/GntR_C"/>
</dbReference>
<protein>
    <submittedName>
        <fullName evidence="5">GntR family transcriptional regulator</fullName>
    </submittedName>
</protein>
<dbReference type="Proteomes" id="UP001519064">
    <property type="component" value="Unassembled WGS sequence"/>
</dbReference>
<dbReference type="InterPro" id="IPR036390">
    <property type="entry name" value="WH_DNA-bd_sf"/>
</dbReference>
<dbReference type="Gene3D" id="1.20.120.530">
    <property type="entry name" value="GntR ligand-binding domain-like"/>
    <property type="match status" value="1"/>
</dbReference>
<reference evidence="5 6" key="1">
    <citation type="submission" date="2020-11" db="EMBL/GenBank/DDBJ databases">
        <title>Streptomyces spirodelae sp. nov., isolated from duckweed.</title>
        <authorList>
            <person name="Saimee Y."/>
            <person name="Duangmal K."/>
        </authorList>
    </citation>
    <scope>NUCLEOTIDE SEQUENCE [LARGE SCALE GENOMIC DNA]</scope>
    <source>
        <strain evidence="5 6">S16-07</strain>
    </source>
</reference>
<proteinExistence type="predicted"/>
<dbReference type="SMART" id="SM00895">
    <property type="entry name" value="FCD"/>
    <property type="match status" value="1"/>
</dbReference>
<keyword evidence="6" id="KW-1185">Reference proteome</keyword>
<gene>
    <name evidence="5" type="ORF">ITI46_02455</name>
</gene>
<dbReference type="InterPro" id="IPR036388">
    <property type="entry name" value="WH-like_DNA-bd_sf"/>
</dbReference>
<feature type="domain" description="HTH gntR-type" evidence="4">
    <location>
        <begin position="8"/>
        <end position="75"/>
    </location>
</feature>
<dbReference type="EMBL" id="JADKMA010000007">
    <property type="protein sequence ID" value="MBO8190578.1"/>
    <property type="molecule type" value="Genomic_DNA"/>
</dbReference>
<comment type="caution">
    <text evidence="5">The sequence shown here is derived from an EMBL/GenBank/DDBJ whole genome shotgun (WGS) entry which is preliminary data.</text>
</comment>
<evidence type="ECO:0000313" key="5">
    <source>
        <dbReference type="EMBL" id="MBO8190578.1"/>
    </source>
</evidence>